<gene>
    <name evidence="3" type="ORF">HPS54_11475</name>
</gene>
<dbReference type="PROSITE" id="PS51782">
    <property type="entry name" value="LYSM"/>
    <property type="match status" value="1"/>
</dbReference>
<dbReference type="RefSeq" id="WP_172345587.1">
    <property type="nucleotide sequence ID" value="NZ_CATJFF010000031.1"/>
</dbReference>
<dbReference type="Proteomes" id="UP000820977">
    <property type="component" value="Unassembled WGS sequence"/>
</dbReference>
<keyword evidence="4" id="KW-1185">Reference proteome</keyword>
<feature type="chain" id="PRO_5046089904" evidence="1">
    <location>
        <begin position="24"/>
        <end position="277"/>
    </location>
</feature>
<keyword evidence="1" id="KW-0732">Signal</keyword>
<evidence type="ECO:0000313" key="4">
    <source>
        <dbReference type="Proteomes" id="UP000820977"/>
    </source>
</evidence>
<dbReference type="Gene3D" id="3.10.350.10">
    <property type="entry name" value="LysM domain"/>
    <property type="match status" value="1"/>
</dbReference>
<organism evidence="3 4">
    <name type="scientific">Xylanibacter caecicola</name>
    <dbReference type="NCBI Taxonomy" id="2736294"/>
    <lineage>
        <taxon>Bacteria</taxon>
        <taxon>Pseudomonadati</taxon>
        <taxon>Bacteroidota</taxon>
        <taxon>Bacteroidia</taxon>
        <taxon>Bacteroidales</taxon>
        <taxon>Prevotellaceae</taxon>
        <taxon>Xylanibacter</taxon>
    </lineage>
</organism>
<protein>
    <submittedName>
        <fullName evidence="3">LysM peptidoglycan-binding domain-containing protein</fullName>
    </submittedName>
</protein>
<feature type="signal peptide" evidence="1">
    <location>
        <begin position="1"/>
        <end position="23"/>
    </location>
</feature>
<comment type="caution">
    <text evidence="3">The sequence shown here is derived from an EMBL/GenBank/DDBJ whole genome shotgun (WGS) entry which is preliminary data.</text>
</comment>
<sequence>MKKVALKVFTTMLLMMSVTCVKGQTTATEYKIKRGETIESVAQAHGVTVDDIIKANPNTDGNFYAGMKIVIPAKSSSVYEKDEKQNIQQEDNNVGVTNIINTIQTEENETIKNKDIIPNERIMSFDLLYQSKAKVYGFAFNGYATKYIIVSYGMSSNLKFGKDDLNTMAFYFGVGLGNHIIYNDNFYIQGKIYPYLGYGSYDVMKLDKYGKLQKDDKSKFLYGAIADLSVGLKLLETKKGNDIYLNLGYMVDAGEFKTKDVIKNGMIMVGITTVFKD</sequence>
<dbReference type="InterPro" id="IPR018392">
    <property type="entry name" value="LysM"/>
</dbReference>
<dbReference type="CDD" id="cd00118">
    <property type="entry name" value="LysM"/>
    <property type="match status" value="1"/>
</dbReference>
<evidence type="ECO:0000256" key="1">
    <source>
        <dbReference type="SAM" id="SignalP"/>
    </source>
</evidence>
<dbReference type="EMBL" id="JABKKJ010000029">
    <property type="protein sequence ID" value="NPE26120.1"/>
    <property type="molecule type" value="Genomic_DNA"/>
</dbReference>
<reference evidence="3 4" key="1">
    <citation type="submission" date="2020-05" db="EMBL/GenBank/DDBJ databases">
        <title>Distinct polysaccharide utilization as determinants for interspecies competition between intestinal Prevotella spp.</title>
        <authorList>
            <person name="Galvez E.J.C."/>
            <person name="Iljazovic A."/>
            <person name="Strowig T."/>
        </authorList>
    </citation>
    <scope>NUCLEOTIDE SEQUENCE [LARGE SCALE GENOMIC DNA]</scope>
    <source>
        <strain evidence="3 4">PCHR</strain>
    </source>
</reference>
<feature type="domain" description="LysM" evidence="2">
    <location>
        <begin position="28"/>
        <end position="71"/>
    </location>
</feature>
<dbReference type="SMART" id="SM00257">
    <property type="entry name" value="LysM"/>
    <property type="match status" value="1"/>
</dbReference>
<evidence type="ECO:0000259" key="2">
    <source>
        <dbReference type="PROSITE" id="PS51782"/>
    </source>
</evidence>
<dbReference type="SUPFAM" id="SSF54106">
    <property type="entry name" value="LysM domain"/>
    <property type="match status" value="1"/>
</dbReference>
<dbReference type="InterPro" id="IPR036779">
    <property type="entry name" value="LysM_dom_sf"/>
</dbReference>
<proteinExistence type="predicted"/>
<accession>A0ABX2B811</accession>
<dbReference type="Pfam" id="PF01476">
    <property type="entry name" value="LysM"/>
    <property type="match status" value="1"/>
</dbReference>
<evidence type="ECO:0000313" key="3">
    <source>
        <dbReference type="EMBL" id="NPE26120.1"/>
    </source>
</evidence>
<name>A0ABX2B811_9BACT</name>